<feature type="non-terminal residue" evidence="2">
    <location>
        <position position="1"/>
    </location>
</feature>
<dbReference type="EMBL" id="ACKX01000124">
    <property type="protein sequence ID" value="EEJ51426.1"/>
    <property type="molecule type" value="Genomic_DNA"/>
</dbReference>
<protein>
    <submittedName>
        <fullName evidence="2">Uncharacterized protein</fullName>
    </submittedName>
</protein>
<gene>
    <name evidence="2" type="ORF">HMPREF6123_1250</name>
</gene>
<feature type="transmembrane region" description="Helical" evidence="1">
    <location>
        <begin position="29"/>
        <end position="48"/>
    </location>
</feature>
<evidence type="ECO:0000313" key="3">
    <source>
        <dbReference type="Proteomes" id="UP000004121"/>
    </source>
</evidence>
<keyword evidence="3" id="KW-1185">Reference proteome</keyword>
<sequence length="68" mass="7812">SISRFSLLISTILPTAVFRKYRRARIVPLSYLYCFCRLSLLISTVLPFDGFLQISVSSDCPSYRPILH</sequence>
<evidence type="ECO:0000313" key="2">
    <source>
        <dbReference type="EMBL" id="EEJ51426.1"/>
    </source>
</evidence>
<dbReference type="HOGENOM" id="CLU_2781951_0_0_9"/>
<dbReference type="AlphaFoldDB" id="C2KXN1"/>
<keyword evidence="1" id="KW-0472">Membrane</keyword>
<keyword evidence="1" id="KW-0812">Transmembrane</keyword>
<proteinExistence type="predicted"/>
<keyword evidence="1" id="KW-1133">Transmembrane helix</keyword>
<comment type="caution">
    <text evidence="2">The sequence shown here is derived from an EMBL/GenBank/DDBJ whole genome shotgun (WGS) entry which is preliminary data.</text>
</comment>
<name>C2KXN1_9FIRM</name>
<reference evidence="2 3" key="1">
    <citation type="submission" date="2009-04" db="EMBL/GenBank/DDBJ databases">
        <authorList>
            <person name="Qin X."/>
            <person name="Bachman B."/>
            <person name="Battles P."/>
            <person name="Bell A."/>
            <person name="Bess C."/>
            <person name="Bickham C."/>
            <person name="Chaboub L."/>
            <person name="Chen D."/>
            <person name="Coyle M."/>
            <person name="Deiros D.R."/>
            <person name="Dinh H."/>
            <person name="Forbes L."/>
            <person name="Fowler G."/>
            <person name="Francisco L."/>
            <person name="Fu Q."/>
            <person name="Gubbala S."/>
            <person name="Hale W."/>
            <person name="Han Y."/>
            <person name="Hemphill L."/>
            <person name="Highlander S.K."/>
            <person name="Hirani K."/>
            <person name="Hogues M."/>
            <person name="Jackson L."/>
            <person name="Jakkamsetti A."/>
            <person name="Javaid M."/>
            <person name="Jiang H."/>
            <person name="Korchina V."/>
            <person name="Kovar C."/>
            <person name="Lara F."/>
            <person name="Lee S."/>
            <person name="Mata R."/>
            <person name="Mathew T."/>
            <person name="Moen C."/>
            <person name="Morales K."/>
            <person name="Munidasa M."/>
            <person name="Nazareth L."/>
            <person name="Ngo R."/>
            <person name="Nguyen L."/>
            <person name="Okwuonu G."/>
            <person name="Ongeri F."/>
            <person name="Patil S."/>
            <person name="Petrosino J."/>
            <person name="Pham C."/>
            <person name="Pham P."/>
            <person name="Pu L.-L."/>
            <person name="Puazo M."/>
            <person name="Raj R."/>
            <person name="Reid J."/>
            <person name="Rouhana J."/>
            <person name="Saada N."/>
            <person name="Shang Y."/>
            <person name="Simmons D."/>
            <person name="Thornton R."/>
            <person name="Warren J."/>
            <person name="Weissenberger G."/>
            <person name="Zhang J."/>
            <person name="Zhang L."/>
            <person name="Zhou C."/>
            <person name="Zhu D."/>
            <person name="Muzny D."/>
            <person name="Worley K."/>
            <person name="Gibbs R."/>
        </authorList>
    </citation>
    <scope>NUCLEOTIDE SEQUENCE [LARGE SCALE GENOMIC DNA]</scope>
    <source>
        <strain evidence="2 3">F0268</strain>
    </source>
</reference>
<evidence type="ECO:0000256" key="1">
    <source>
        <dbReference type="SAM" id="Phobius"/>
    </source>
</evidence>
<accession>C2KXN1</accession>
<dbReference type="Proteomes" id="UP000004121">
    <property type="component" value="Unassembled WGS sequence"/>
</dbReference>
<organism evidence="2 3">
    <name type="scientific">Oribacterium sinus F0268</name>
    <dbReference type="NCBI Taxonomy" id="585501"/>
    <lineage>
        <taxon>Bacteria</taxon>
        <taxon>Bacillati</taxon>
        <taxon>Bacillota</taxon>
        <taxon>Clostridia</taxon>
        <taxon>Lachnospirales</taxon>
        <taxon>Lachnospiraceae</taxon>
        <taxon>Oribacterium</taxon>
    </lineage>
</organism>
<dbReference type="InParanoid" id="C2KXN1"/>